<gene>
    <name evidence="2" type="ORF">GUITHDRAFT_102580</name>
</gene>
<feature type="compositionally biased region" description="Basic and acidic residues" evidence="1">
    <location>
        <begin position="48"/>
        <end position="65"/>
    </location>
</feature>
<dbReference type="GeneID" id="17308418"/>
<organism evidence="2">
    <name type="scientific">Guillardia theta (strain CCMP2712)</name>
    <name type="common">Cryptophyte</name>
    <dbReference type="NCBI Taxonomy" id="905079"/>
    <lineage>
        <taxon>Eukaryota</taxon>
        <taxon>Cryptophyceae</taxon>
        <taxon>Pyrenomonadales</taxon>
        <taxon>Geminigeraceae</taxon>
        <taxon>Guillardia</taxon>
    </lineage>
</organism>
<dbReference type="HOGENOM" id="CLU_1942091_0_0_1"/>
<proteinExistence type="predicted"/>
<dbReference type="EnsemblProtists" id="EKX51968">
    <property type="protein sequence ID" value="EKX51968"/>
    <property type="gene ID" value="GUITHDRAFT_102580"/>
</dbReference>
<evidence type="ECO:0000313" key="2">
    <source>
        <dbReference type="EMBL" id="EKX51968.1"/>
    </source>
</evidence>
<reference evidence="3" key="3">
    <citation type="submission" date="2015-06" db="UniProtKB">
        <authorList>
            <consortium name="EnsemblProtists"/>
        </authorList>
    </citation>
    <scope>IDENTIFICATION</scope>
</reference>
<evidence type="ECO:0000313" key="4">
    <source>
        <dbReference type="Proteomes" id="UP000011087"/>
    </source>
</evidence>
<dbReference type="PaxDb" id="55529-EKX51968"/>
<dbReference type="RefSeq" id="XP_005838948.1">
    <property type="nucleotide sequence ID" value="XM_005838891.1"/>
</dbReference>
<name>L1JV53_GUITC</name>
<protein>
    <submittedName>
        <fullName evidence="2 3">Uncharacterized protein</fullName>
    </submittedName>
</protein>
<sequence length="130" mass="13977">MSSAMMCDGMGEEGNWGPCSPCMPVTAELPPSVLLRRYSPTTFQADLGGDRESVDDSCAEERSGEDGIPCEPAAVTSDLQENLNEGEDEESNVTASKVWGLQEREPLAPDDDEQTDVTMGATEDVLDFVL</sequence>
<feature type="region of interest" description="Disordered" evidence="1">
    <location>
        <begin position="43"/>
        <end position="117"/>
    </location>
</feature>
<reference evidence="4" key="2">
    <citation type="submission" date="2012-11" db="EMBL/GenBank/DDBJ databases">
        <authorList>
            <person name="Kuo A."/>
            <person name="Curtis B.A."/>
            <person name="Tanifuji G."/>
            <person name="Burki F."/>
            <person name="Gruber A."/>
            <person name="Irimia M."/>
            <person name="Maruyama S."/>
            <person name="Arias M.C."/>
            <person name="Ball S.G."/>
            <person name="Gile G.H."/>
            <person name="Hirakawa Y."/>
            <person name="Hopkins J.F."/>
            <person name="Rensing S.A."/>
            <person name="Schmutz J."/>
            <person name="Symeonidi A."/>
            <person name="Elias M."/>
            <person name="Eveleigh R.J."/>
            <person name="Herman E.K."/>
            <person name="Klute M.J."/>
            <person name="Nakayama T."/>
            <person name="Obornik M."/>
            <person name="Reyes-Prieto A."/>
            <person name="Armbrust E.V."/>
            <person name="Aves S.J."/>
            <person name="Beiko R.G."/>
            <person name="Coutinho P."/>
            <person name="Dacks J.B."/>
            <person name="Durnford D.G."/>
            <person name="Fast N.M."/>
            <person name="Green B.R."/>
            <person name="Grisdale C."/>
            <person name="Hempe F."/>
            <person name="Henrissat B."/>
            <person name="Hoppner M.P."/>
            <person name="Ishida K.-I."/>
            <person name="Kim E."/>
            <person name="Koreny L."/>
            <person name="Kroth P.G."/>
            <person name="Liu Y."/>
            <person name="Malik S.-B."/>
            <person name="Maier U.G."/>
            <person name="McRose D."/>
            <person name="Mock T."/>
            <person name="Neilson J.A."/>
            <person name="Onodera N.T."/>
            <person name="Poole A.M."/>
            <person name="Pritham E.J."/>
            <person name="Richards T.A."/>
            <person name="Rocap G."/>
            <person name="Roy S.W."/>
            <person name="Sarai C."/>
            <person name="Schaack S."/>
            <person name="Shirato S."/>
            <person name="Slamovits C.H."/>
            <person name="Spencer D.F."/>
            <person name="Suzuki S."/>
            <person name="Worden A.Z."/>
            <person name="Zauner S."/>
            <person name="Barry K."/>
            <person name="Bell C."/>
            <person name="Bharti A.K."/>
            <person name="Crow J.A."/>
            <person name="Grimwood J."/>
            <person name="Kramer R."/>
            <person name="Lindquist E."/>
            <person name="Lucas S."/>
            <person name="Salamov A."/>
            <person name="McFadden G.I."/>
            <person name="Lane C.E."/>
            <person name="Keeling P.J."/>
            <person name="Gray M.W."/>
            <person name="Grigoriev I.V."/>
            <person name="Archibald J.M."/>
        </authorList>
    </citation>
    <scope>NUCLEOTIDE SEQUENCE</scope>
    <source>
        <strain evidence="4">CCMP2712</strain>
    </source>
</reference>
<dbReference type="KEGG" id="gtt:GUITHDRAFT_102580"/>
<reference evidence="2 4" key="1">
    <citation type="journal article" date="2012" name="Nature">
        <title>Algal genomes reveal evolutionary mosaicism and the fate of nucleomorphs.</title>
        <authorList>
            <consortium name="DOE Joint Genome Institute"/>
            <person name="Curtis B.A."/>
            <person name="Tanifuji G."/>
            <person name="Burki F."/>
            <person name="Gruber A."/>
            <person name="Irimia M."/>
            <person name="Maruyama S."/>
            <person name="Arias M.C."/>
            <person name="Ball S.G."/>
            <person name="Gile G.H."/>
            <person name="Hirakawa Y."/>
            <person name="Hopkins J.F."/>
            <person name="Kuo A."/>
            <person name="Rensing S.A."/>
            <person name="Schmutz J."/>
            <person name="Symeonidi A."/>
            <person name="Elias M."/>
            <person name="Eveleigh R.J."/>
            <person name="Herman E.K."/>
            <person name="Klute M.J."/>
            <person name="Nakayama T."/>
            <person name="Obornik M."/>
            <person name="Reyes-Prieto A."/>
            <person name="Armbrust E.V."/>
            <person name="Aves S.J."/>
            <person name="Beiko R.G."/>
            <person name="Coutinho P."/>
            <person name="Dacks J.B."/>
            <person name="Durnford D.G."/>
            <person name="Fast N.M."/>
            <person name="Green B.R."/>
            <person name="Grisdale C.J."/>
            <person name="Hempel F."/>
            <person name="Henrissat B."/>
            <person name="Hoppner M.P."/>
            <person name="Ishida K."/>
            <person name="Kim E."/>
            <person name="Koreny L."/>
            <person name="Kroth P.G."/>
            <person name="Liu Y."/>
            <person name="Malik S.B."/>
            <person name="Maier U.G."/>
            <person name="McRose D."/>
            <person name="Mock T."/>
            <person name="Neilson J.A."/>
            <person name="Onodera N.T."/>
            <person name="Poole A.M."/>
            <person name="Pritham E.J."/>
            <person name="Richards T.A."/>
            <person name="Rocap G."/>
            <person name="Roy S.W."/>
            <person name="Sarai C."/>
            <person name="Schaack S."/>
            <person name="Shirato S."/>
            <person name="Slamovits C.H."/>
            <person name="Spencer D.F."/>
            <person name="Suzuki S."/>
            <person name="Worden A.Z."/>
            <person name="Zauner S."/>
            <person name="Barry K."/>
            <person name="Bell C."/>
            <person name="Bharti A.K."/>
            <person name="Crow J.A."/>
            <person name="Grimwood J."/>
            <person name="Kramer R."/>
            <person name="Lindquist E."/>
            <person name="Lucas S."/>
            <person name="Salamov A."/>
            <person name="McFadden G.I."/>
            <person name="Lane C.E."/>
            <person name="Keeling P.J."/>
            <person name="Gray M.W."/>
            <person name="Grigoriev I.V."/>
            <person name="Archibald J.M."/>
        </authorList>
    </citation>
    <scope>NUCLEOTIDE SEQUENCE</scope>
    <source>
        <strain evidence="2 4">CCMP2712</strain>
    </source>
</reference>
<dbReference type="AlphaFoldDB" id="L1JV53"/>
<dbReference type="Proteomes" id="UP000011087">
    <property type="component" value="Unassembled WGS sequence"/>
</dbReference>
<evidence type="ECO:0000313" key="3">
    <source>
        <dbReference type="EnsemblProtists" id="EKX51968"/>
    </source>
</evidence>
<keyword evidence="4" id="KW-1185">Reference proteome</keyword>
<evidence type="ECO:0000256" key="1">
    <source>
        <dbReference type="SAM" id="MobiDB-lite"/>
    </source>
</evidence>
<dbReference type="EMBL" id="JH992974">
    <property type="protein sequence ID" value="EKX51968.1"/>
    <property type="molecule type" value="Genomic_DNA"/>
</dbReference>
<accession>L1JV53</accession>